<feature type="transmembrane region" description="Helical" evidence="1">
    <location>
        <begin position="183"/>
        <end position="200"/>
    </location>
</feature>
<name>A0A285QYP0_9SPHN</name>
<accession>A0A285QYP0</accession>
<dbReference type="AlphaFoldDB" id="A0A285QYP0"/>
<sequence>MLSNRKNIVPATHLLTSPKARICRVAGGFFLAAALCLAAVICLAPAAPELLALCNGPHCEVTEGPIDVLPREIQTQVRSSPDALARFEAYRRRPLVRVGALGVAAVSLVPFAGLLFGVGLALRRLGGGGDALGQALPWLRRASLAAIVWALSSPLAESLEVMLLYPGTPAGAHWHIVLDPKSIMTGLMLAVAAYAAVWAMEAGVQAQRDLAEIV</sequence>
<keyword evidence="3" id="KW-1185">Reference proteome</keyword>
<evidence type="ECO:0000313" key="3">
    <source>
        <dbReference type="Proteomes" id="UP000219494"/>
    </source>
</evidence>
<organism evidence="2 3">
    <name type="scientific">Sphingomonas guangdongensis</name>
    <dbReference type="NCBI Taxonomy" id="1141890"/>
    <lineage>
        <taxon>Bacteria</taxon>
        <taxon>Pseudomonadati</taxon>
        <taxon>Pseudomonadota</taxon>
        <taxon>Alphaproteobacteria</taxon>
        <taxon>Sphingomonadales</taxon>
        <taxon>Sphingomonadaceae</taxon>
        <taxon>Sphingomonas</taxon>
    </lineage>
</organism>
<proteinExistence type="predicted"/>
<keyword evidence="1" id="KW-1133">Transmembrane helix</keyword>
<dbReference type="EMBL" id="OBMI01000002">
    <property type="protein sequence ID" value="SOB86946.1"/>
    <property type="molecule type" value="Genomic_DNA"/>
</dbReference>
<dbReference type="Proteomes" id="UP000219494">
    <property type="component" value="Unassembled WGS sequence"/>
</dbReference>
<evidence type="ECO:0000313" key="2">
    <source>
        <dbReference type="EMBL" id="SOB86946.1"/>
    </source>
</evidence>
<evidence type="ECO:0000256" key="1">
    <source>
        <dbReference type="SAM" id="Phobius"/>
    </source>
</evidence>
<protein>
    <recommendedName>
        <fullName evidence="4">DUF2975 domain-containing protein</fullName>
    </recommendedName>
</protein>
<keyword evidence="1" id="KW-0812">Transmembrane</keyword>
<evidence type="ECO:0008006" key="4">
    <source>
        <dbReference type="Google" id="ProtNLM"/>
    </source>
</evidence>
<feature type="transmembrane region" description="Helical" evidence="1">
    <location>
        <begin position="142"/>
        <end position="163"/>
    </location>
</feature>
<gene>
    <name evidence="2" type="ORF">SAMN06297144_2065</name>
</gene>
<keyword evidence="1" id="KW-0472">Membrane</keyword>
<feature type="transmembrane region" description="Helical" evidence="1">
    <location>
        <begin position="100"/>
        <end position="122"/>
    </location>
</feature>
<feature type="transmembrane region" description="Helical" evidence="1">
    <location>
        <begin position="25"/>
        <end position="47"/>
    </location>
</feature>
<reference evidence="2 3" key="1">
    <citation type="submission" date="2017-07" db="EMBL/GenBank/DDBJ databases">
        <authorList>
            <person name="Sun Z.S."/>
            <person name="Albrecht U."/>
            <person name="Echele G."/>
            <person name="Lee C.C."/>
        </authorList>
    </citation>
    <scope>NUCLEOTIDE SEQUENCE [LARGE SCALE GENOMIC DNA]</scope>
    <source>
        <strain evidence="2 3">CGMCC 1.12672</strain>
    </source>
</reference>